<protein>
    <submittedName>
        <fullName evidence="1">Uncharacterized protein</fullName>
    </submittedName>
</protein>
<organism evidence="1">
    <name type="scientific">Rhizophora mucronata</name>
    <name type="common">Asiatic mangrove</name>
    <dbReference type="NCBI Taxonomy" id="61149"/>
    <lineage>
        <taxon>Eukaryota</taxon>
        <taxon>Viridiplantae</taxon>
        <taxon>Streptophyta</taxon>
        <taxon>Embryophyta</taxon>
        <taxon>Tracheophyta</taxon>
        <taxon>Spermatophyta</taxon>
        <taxon>Magnoliopsida</taxon>
        <taxon>eudicotyledons</taxon>
        <taxon>Gunneridae</taxon>
        <taxon>Pentapetalae</taxon>
        <taxon>rosids</taxon>
        <taxon>fabids</taxon>
        <taxon>Malpighiales</taxon>
        <taxon>Rhizophoraceae</taxon>
        <taxon>Rhizophora</taxon>
    </lineage>
</organism>
<dbReference type="AlphaFoldDB" id="A0A2P2ISM1"/>
<accession>A0A2P2ISM1</accession>
<name>A0A2P2ISM1_RHIMU</name>
<evidence type="ECO:0000313" key="1">
    <source>
        <dbReference type="EMBL" id="MBW84214.1"/>
    </source>
</evidence>
<reference evidence="1" key="1">
    <citation type="submission" date="2018-02" db="EMBL/GenBank/DDBJ databases">
        <title>Rhizophora mucronata_Transcriptome.</title>
        <authorList>
            <person name="Meera S.P."/>
            <person name="Sreeshan A."/>
            <person name="Augustine A."/>
        </authorList>
    </citation>
    <scope>NUCLEOTIDE SEQUENCE</scope>
    <source>
        <tissue evidence="1">Leaf</tissue>
    </source>
</reference>
<sequence>MTGIASYITTDVLTSVTSVTSGLSFW</sequence>
<dbReference type="EMBL" id="GGEC01003731">
    <property type="protein sequence ID" value="MBW84214.1"/>
    <property type="molecule type" value="Transcribed_RNA"/>
</dbReference>
<proteinExistence type="predicted"/>